<reference evidence="16" key="1">
    <citation type="submission" date="2019-03" db="EMBL/GenBank/DDBJ databases">
        <authorList>
            <person name="Warren W.C."/>
            <person name="Johnson G.S."/>
        </authorList>
    </citation>
    <scope>NUCLEOTIDE SEQUENCE [LARGE SCALE GENOMIC DNA]</scope>
    <source>
        <strain evidence="16">Basenji</strain>
    </source>
</reference>
<evidence type="ECO:0000256" key="8">
    <source>
        <dbReference type="ARBA" id="ARBA00022737"/>
    </source>
</evidence>
<evidence type="ECO:0000256" key="7">
    <source>
        <dbReference type="ARBA" id="ARBA00022660"/>
    </source>
</evidence>
<keyword evidence="11" id="KW-1015">Disulfide bond</keyword>
<dbReference type="GO" id="GO:0005758">
    <property type="term" value="C:mitochondrial intermembrane space"/>
    <property type="evidence" value="ECO:0007669"/>
    <property type="project" value="UniProtKB-SubCell"/>
</dbReference>
<gene>
    <name evidence="16" type="primary">LHX6</name>
</gene>
<keyword evidence="7" id="KW-0679">Respiratory chain</keyword>
<dbReference type="InterPro" id="IPR016680">
    <property type="entry name" value="NDUFA8"/>
</dbReference>
<comment type="function">
    <text evidence="1">Accessory subunit of the mitochondrial membrane respiratory chain NADH dehydrogenase (Complex I), that is believed not to be involved in catalysis. Complex I functions in the transfer of electrons from NADH to the respiratory chain. The immediate electron acceptor for the enzyme is believed to be ubiquinone.</text>
</comment>
<protein>
    <recommendedName>
        <fullName evidence="5">NADH dehydrogenase [ubiquinone] 1 alpha subcomplex subunit 8</fullName>
    </recommendedName>
    <alternativeName>
        <fullName evidence="12">Complex I-19kD</fullName>
    </alternativeName>
    <alternativeName>
        <fullName evidence="13">NADH-ubiquinone oxidoreductase 19 kDa subunit</fullName>
    </alternativeName>
</protein>
<reference evidence="16" key="2">
    <citation type="submission" date="2025-08" db="UniProtKB">
        <authorList>
            <consortium name="Ensembl"/>
        </authorList>
    </citation>
    <scope>IDENTIFICATION</scope>
</reference>
<evidence type="ECO:0000256" key="2">
    <source>
        <dbReference type="ARBA" id="ARBA00004569"/>
    </source>
</evidence>
<dbReference type="OrthoDB" id="125004at2759"/>
<feature type="domain" description="CHCH" evidence="15">
    <location>
        <begin position="161"/>
        <end position="194"/>
    </location>
</feature>
<feature type="region of interest" description="Disordered" evidence="14">
    <location>
        <begin position="15"/>
        <end position="75"/>
    </location>
</feature>
<feature type="region of interest" description="Disordered" evidence="14">
    <location>
        <begin position="216"/>
        <end position="241"/>
    </location>
</feature>
<evidence type="ECO:0000256" key="13">
    <source>
        <dbReference type="ARBA" id="ARBA00030761"/>
    </source>
</evidence>
<evidence type="ECO:0000256" key="10">
    <source>
        <dbReference type="ARBA" id="ARBA00023128"/>
    </source>
</evidence>
<dbReference type="GO" id="GO:0006120">
    <property type="term" value="P:mitochondrial electron transport, NADH to ubiquinone"/>
    <property type="evidence" value="ECO:0007669"/>
    <property type="project" value="InterPro"/>
</dbReference>
<evidence type="ECO:0000256" key="9">
    <source>
        <dbReference type="ARBA" id="ARBA00022982"/>
    </source>
</evidence>
<comment type="subunit">
    <text evidence="4">Complex I is composed of 45 different subunits.</text>
</comment>
<sequence length="255" mass="28758">MYRLPVYSMAPAVGLPQSQRVPPHYGNREGRGRSEPPEEPPGTAHAPRLAVGRRSAPAWPDAQAQTLGGAGRSQGDFKETAAGGCGIVELPTLEDLKVQEVKVSSSVLKAAAHHYGVQCDKPNKEFMLCRWEEKDPRRCLEEGKLVNQCALDFFRQIKLHCAEPFTDYWTCIDYSGLQLLRRCRQQQAKFDECVLDKLGWVRPDLGELSKVTKVKTDRPLPENPYHSRPRPEPNPEIEGELKPAKHGSRLFFWTM</sequence>
<dbReference type="PANTHER" id="PTHR13344">
    <property type="entry name" value="NADH-UBIQUINONE OXIDOREDUCTASE"/>
    <property type="match status" value="1"/>
</dbReference>
<evidence type="ECO:0000256" key="6">
    <source>
        <dbReference type="ARBA" id="ARBA00022448"/>
    </source>
</evidence>
<dbReference type="Proteomes" id="UP000694429">
    <property type="component" value="Chromosome 9"/>
</dbReference>
<evidence type="ECO:0000256" key="11">
    <source>
        <dbReference type="ARBA" id="ARBA00023157"/>
    </source>
</evidence>
<feature type="compositionally biased region" description="Basic and acidic residues" evidence="14">
    <location>
        <begin position="26"/>
        <end position="36"/>
    </location>
</feature>
<name>A0A8C0M4M0_CANLF</name>
<dbReference type="PROSITE" id="PS51808">
    <property type="entry name" value="CHCH"/>
    <property type="match status" value="2"/>
</dbReference>
<evidence type="ECO:0000259" key="15">
    <source>
        <dbReference type="Pfam" id="PF06747"/>
    </source>
</evidence>
<accession>A0A8C0M4M0</accession>
<evidence type="ECO:0000313" key="16">
    <source>
        <dbReference type="Ensembl" id="ENSCAFP00030004112.1"/>
    </source>
</evidence>
<organism evidence="16 17">
    <name type="scientific">Canis lupus familiaris</name>
    <name type="common">Dog</name>
    <name type="synonym">Canis familiaris</name>
    <dbReference type="NCBI Taxonomy" id="9615"/>
    <lineage>
        <taxon>Eukaryota</taxon>
        <taxon>Metazoa</taxon>
        <taxon>Chordata</taxon>
        <taxon>Craniata</taxon>
        <taxon>Vertebrata</taxon>
        <taxon>Euteleostomi</taxon>
        <taxon>Mammalia</taxon>
        <taxon>Eutheria</taxon>
        <taxon>Laurasiatheria</taxon>
        <taxon>Carnivora</taxon>
        <taxon>Caniformia</taxon>
        <taxon>Canidae</taxon>
        <taxon>Canis</taxon>
    </lineage>
</organism>
<keyword evidence="8" id="KW-0677">Repeat</keyword>
<evidence type="ECO:0000256" key="14">
    <source>
        <dbReference type="SAM" id="MobiDB-lite"/>
    </source>
</evidence>
<keyword evidence="6" id="KW-0813">Transport</keyword>
<evidence type="ECO:0000256" key="1">
    <source>
        <dbReference type="ARBA" id="ARBA00003195"/>
    </source>
</evidence>
<dbReference type="Ensembl" id="ENSCAFT00030004633.1">
    <property type="protein sequence ID" value="ENSCAFP00030004112.1"/>
    <property type="gene ID" value="ENSCAFG00030002509.1"/>
</dbReference>
<evidence type="ECO:0000256" key="4">
    <source>
        <dbReference type="ARBA" id="ARBA00011533"/>
    </source>
</evidence>
<feature type="compositionally biased region" description="Basic and acidic residues" evidence="14">
    <location>
        <begin position="229"/>
        <end position="241"/>
    </location>
</feature>
<comment type="subcellular location">
    <subcellularLocation>
        <location evidence="2">Mitochondrion intermembrane space</location>
    </subcellularLocation>
</comment>
<proteinExistence type="inferred from homology"/>
<dbReference type="AlphaFoldDB" id="A0A8C0M4M0"/>
<keyword evidence="10" id="KW-0496">Mitochondrion</keyword>
<dbReference type="InterPro" id="IPR010625">
    <property type="entry name" value="CHCH"/>
</dbReference>
<evidence type="ECO:0000256" key="5">
    <source>
        <dbReference type="ARBA" id="ARBA00016384"/>
    </source>
</evidence>
<dbReference type="PANTHER" id="PTHR13344:SF0">
    <property type="entry name" value="NADH DEHYDROGENASE [UBIQUINONE] 1 ALPHA SUBCOMPLEX SUBUNIT 8"/>
    <property type="match status" value="1"/>
</dbReference>
<evidence type="ECO:0000313" key="17">
    <source>
        <dbReference type="Proteomes" id="UP000694429"/>
    </source>
</evidence>
<evidence type="ECO:0000256" key="12">
    <source>
        <dbReference type="ARBA" id="ARBA00030127"/>
    </source>
</evidence>
<keyword evidence="9" id="KW-0249">Electron transport</keyword>
<evidence type="ECO:0000256" key="3">
    <source>
        <dbReference type="ARBA" id="ARBA00010705"/>
    </source>
</evidence>
<comment type="similarity">
    <text evidence="3">Belongs to the complex I NDUFA8 subunit family.</text>
</comment>
<dbReference type="Pfam" id="PF06747">
    <property type="entry name" value="CHCH"/>
    <property type="match status" value="1"/>
</dbReference>